<dbReference type="GO" id="GO:0004521">
    <property type="term" value="F:RNA endonuclease activity"/>
    <property type="evidence" value="ECO:0007669"/>
    <property type="project" value="UniProtKB-UniRule"/>
</dbReference>
<dbReference type="GO" id="GO:0005737">
    <property type="term" value="C:cytoplasm"/>
    <property type="evidence" value="ECO:0007669"/>
    <property type="project" value="UniProtKB-SubCell"/>
</dbReference>
<accession>A0A916JJG5</accession>
<comment type="similarity">
    <text evidence="1 7">Belongs to the endoribonuclease YbeY family.</text>
</comment>
<dbReference type="PANTHER" id="PTHR46986:SF1">
    <property type="entry name" value="ENDORIBONUCLEASE YBEY, CHLOROPLASTIC"/>
    <property type="match status" value="1"/>
</dbReference>
<dbReference type="Pfam" id="PF02130">
    <property type="entry name" value="YbeY"/>
    <property type="match status" value="1"/>
</dbReference>
<dbReference type="Proteomes" id="UP000683507">
    <property type="component" value="Chromosome"/>
</dbReference>
<dbReference type="RefSeq" id="WP_258540267.1">
    <property type="nucleotide sequence ID" value="NZ_OU015584.1"/>
</dbReference>
<evidence type="ECO:0000256" key="5">
    <source>
        <dbReference type="ARBA" id="ARBA00022801"/>
    </source>
</evidence>
<keyword evidence="5 7" id="KW-0378">Hydrolase</keyword>
<dbReference type="InterPro" id="IPR002036">
    <property type="entry name" value="YbeY"/>
</dbReference>
<dbReference type="AlphaFoldDB" id="A0A916JJG5"/>
<protein>
    <recommendedName>
        <fullName evidence="7">Endoribonuclease YbeY</fullName>
        <ecNumber evidence="7">3.1.-.-</ecNumber>
    </recommendedName>
</protein>
<sequence length="138" mass="16345">MIYYHQEDIAFDVKNKLSLRKWINEAIKAEGKTPSAITYIFCSDQYLLELNRSALNHDYYTDIITFDYCEENIVSGDLFISIERVEDNANKLGVTFLDELHRVMIHGVLHLCGYKDKSKKDEELMREKEDYYLNLRSF</sequence>
<feature type="binding site" evidence="7">
    <location>
        <position position="116"/>
    </location>
    <ligand>
        <name>Zn(2+)</name>
        <dbReference type="ChEBI" id="CHEBI:29105"/>
        <note>catalytic</note>
    </ligand>
</feature>
<comment type="subcellular location">
    <subcellularLocation>
        <location evidence="7">Cytoplasm</location>
    </subcellularLocation>
</comment>
<dbReference type="GO" id="GO:0008270">
    <property type="term" value="F:zinc ion binding"/>
    <property type="evidence" value="ECO:0007669"/>
    <property type="project" value="UniProtKB-UniRule"/>
</dbReference>
<evidence type="ECO:0000256" key="4">
    <source>
        <dbReference type="ARBA" id="ARBA00022759"/>
    </source>
</evidence>
<keyword evidence="3 7" id="KW-0479">Metal-binding</keyword>
<dbReference type="SUPFAM" id="SSF55486">
    <property type="entry name" value="Metalloproteases ('zincins'), catalytic domain"/>
    <property type="match status" value="1"/>
</dbReference>
<evidence type="ECO:0000256" key="6">
    <source>
        <dbReference type="ARBA" id="ARBA00022833"/>
    </source>
</evidence>
<feature type="binding site" evidence="7">
    <location>
        <position position="110"/>
    </location>
    <ligand>
        <name>Zn(2+)</name>
        <dbReference type="ChEBI" id="CHEBI:29105"/>
        <note>catalytic</note>
    </ligand>
</feature>
<evidence type="ECO:0000256" key="1">
    <source>
        <dbReference type="ARBA" id="ARBA00010875"/>
    </source>
</evidence>
<dbReference type="GO" id="GO:0004222">
    <property type="term" value="F:metalloendopeptidase activity"/>
    <property type="evidence" value="ECO:0007669"/>
    <property type="project" value="InterPro"/>
</dbReference>
<dbReference type="PANTHER" id="PTHR46986">
    <property type="entry name" value="ENDORIBONUCLEASE YBEY, CHLOROPLASTIC"/>
    <property type="match status" value="1"/>
</dbReference>
<comment type="function">
    <text evidence="7">Single strand-specific metallo-endoribonuclease involved in late-stage 70S ribosome quality control and in maturation of the 3' terminus of the 16S rRNA.</text>
</comment>
<evidence type="ECO:0000313" key="8">
    <source>
        <dbReference type="EMBL" id="CAG5076265.1"/>
    </source>
</evidence>
<evidence type="ECO:0000313" key="9">
    <source>
        <dbReference type="Proteomes" id="UP000683507"/>
    </source>
</evidence>
<proteinExistence type="inferred from homology"/>
<keyword evidence="2 7" id="KW-0540">Nuclease</keyword>
<keyword evidence="9" id="KW-1185">Reference proteome</keyword>
<dbReference type="InterPro" id="IPR023091">
    <property type="entry name" value="MetalPrtase_cat_dom_sf_prd"/>
</dbReference>
<keyword evidence="7" id="KW-0690">Ribosome biogenesis</keyword>
<keyword evidence="7" id="KW-0963">Cytoplasm</keyword>
<dbReference type="Gene3D" id="3.40.390.30">
    <property type="entry name" value="Metalloproteases ('zincins'), catalytic domain"/>
    <property type="match status" value="1"/>
</dbReference>
<evidence type="ECO:0000256" key="2">
    <source>
        <dbReference type="ARBA" id="ARBA00022722"/>
    </source>
</evidence>
<keyword evidence="7" id="KW-0698">rRNA processing</keyword>
<evidence type="ECO:0000256" key="3">
    <source>
        <dbReference type="ARBA" id="ARBA00022723"/>
    </source>
</evidence>
<reference evidence="8" key="1">
    <citation type="submission" date="2021-04" db="EMBL/GenBank/DDBJ databases">
        <authorList>
            <person name="Rodrigo-Torres L."/>
            <person name="Arahal R. D."/>
            <person name="Lucena T."/>
        </authorList>
    </citation>
    <scope>NUCLEOTIDE SEQUENCE</scope>
    <source>
        <strain evidence="8">AS29M-1</strain>
    </source>
</reference>
<evidence type="ECO:0000256" key="7">
    <source>
        <dbReference type="HAMAP-Rule" id="MF_00009"/>
    </source>
</evidence>
<dbReference type="GO" id="GO:0006364">
    <property type="term" value="P:rRNA processing"/>
    <property type="evidence" value="ECO:0007669"/>
    <property type="project" value="UniProtKB-UniRule"/>
</dbReference>
<dbReference type="KEGG" id="ptan:CRYO30217_00019"/>
<gene>
    <name evidence="7 8" type="primary">ybeY</name>
    <name evidence="8" type="ORF">CRYO30217_00019</name>
</gene>
<dbReference type="NCBIfam" id="TIGR00043">
    <property type="entry name" value="rRNA maturation RNase YbeY"/>
    <property type="match status" value="1"/>
</dbReference>
<keyword evidence="4 7" id="KW-0255">Endonuclease</keyword>
<dbReference type="EC" id="3.1.-.-" evidence="7"/>
<name>A0A916JJG5_9FLAO</name>
<comment type="cofactor">
    <cofactor evidence="7">
        <name>Zn(2+)</name>
        <dbReference type="ChEBI" id="CHEBI:29105"/>
    </cofactor>
    <text evidence="7">Binds 1 zinc ion.</text>
</comment>
<dbReference type="EMBL" id="OU015584">
    <property type="protein sequence ID" value="CAG5076265.1"/>
    <property type="molecule type" value="Genomic_DNA"/>
</dbReference>
<keyword evidence="6 7" id="KW-0862">Zinc</keyword>
<organism evidence="8 9">
    <name type="scientific">Parvicella tangerina</name>
    <dbReference type="NCBI Taxonomy" id="2829795"/>
    <lineage>
        <taxon>Bacteria</taxon>
        <taxon>Pseudomonadati</taxon>
        <taxon>Bacteroidota</taxon>
        <taxon>Flavobacteriia</taxon>
        <taxon>Flavobacteriales</taxon>
        <taxon>Parvicellaceae</taxon>
        <taxon>Parvicella</taxon>
    </lineage>
</organism>
<dbReference type="HAMAP" id="MF_00009">
    <property type="entry name" value="Endoribonucl_YbeY"/>
    <property type="match status" value="1"/>
</dbReference>
<feature type="binding site" evidence="7">
    <location>
        <position position="106"/>
    </location>
    <ligand>
        <name>Zn(2+)</name>
        <dbReference type="ChEBI" id="CHEBI:29105"/>
        <note>catalytic</note>
    </ligand>
</feature>